<evidence type="ECO:0000313" key="3">
    <source>
        <dbReference type="Proteomes" id="UP000276905"/>
    </source>
</evidence>
<dbReference type="GO" id="GO:0006508">
    <property type="term" value="P:proteolysis"/>
    <property type="evidence" value="ECO:0007669"/>
    <property type="project" value="InterPro"/>
</dbReference>
<dbReference type="InterPro" id="IPR009003">
    <property type="entry name" value="Peptidase_S1_PA"/>
</dbReference>
<dbReference type="PROSITE" id="PS50240">
    <property type="entry name" value="TRYPSIN_DOM"/>
    <property type="match status" value="1"/>
</dbReference>
<proteinExistence type="predicted"/>
<dbReference type="Gene3D" id="2.40.10.120">
    <property type="match status" value="1"/>
</dbReference>
<evidence type="ECO:0000259" key="1">
    <source>
        <dbReference type="PROSITE" id="PS50240"/>
    </source>
</evidence>
<name>A0A429JW47_9GAMM</name>
<dbReference type="InterPro" id="IPR027417">
    <property type="entry name" value="P-loop_NTPase"/>
</dbReference>
<dbReference type="RefSeq" id="WP_125699533.1">
    <property type="nucleotide sequence ID" value="NZ_RFES01000010.1"/>
</dbReference>
<reference evidence="2 3" key="1">
    <citation type="submission" date="2018-10" db="EMBL/GenBank/DDBJ databases">
        <title>GWAS and RNA-Seq identify cryptic mechanisms of antimicrobial resistance in Acinetobacter baumannii.</title>
        <authorList>
            <person name="Sahl J.W."/>
        </authorList>
    </citation>
    <scope>NUCLEOTIDE SEQUENCE [LARGE SCALE GENOMIC DNA]</scope>
    <source>
        <strain evidence="2 3">TG41018</strain>
    </source>
</reference>
<gene>
    <name evidence="2" type="ORF">EA756_14745</name>
</gene>
<dbReference type="SUPFAM" id="SSF52540">
    <property type="entry name" value="P-loop containing nucleoside triphosphate hydrolases"/>
    <property type="match status" value="1"/>
</dbReference>
<dbReference type="Gene3D" id="3.40.50.300">
    <property type="entry name" value="P-loop containing nucleotide triphosphate hydrolases"/>
    <property type="match status" value="1"/>
</dbReference>
<dbReference type="GO" id="GO:0004252">
    <property type="term" value="F:serine-type endopeptidase activity"/>
    <property type="evidence" value="ECO:0007669"/>
    <property type="project" value="InterPro"/>
</dbReference>
<organism evidence="2 3">
    <name type="scientific">Acinetobacter lactucae</name>
    <dbReference type="NCBI Taxonomy" id="1785128"/>
    <lineage>
        <taxon>Bacteria</taxon>
        <taxon>Pseudomonadati</taxon>
        <taxon>Pseudomonadota</taxon>
        <taxon>Gammaproteobacteria</taxon>
        <taxon>Moraxellales</taxon>
        <taxon>Moraxellaceae</taxon>
        <taxon>Acinetobacter</taxon>
        <taxon>Acinetobacter calcoaceticus/baumannii complex</taxon>
    </lineage>
</organism>
<feature type="domain" description="Peptidase S1" evidence="1">
    <location>
        <begin position="1"/>
        <end position="286"/>
    </location>
</feature>
<dbReference type="Proteomes" id="UP000276905">
    <property type="component" value="Unassembled WGS sequence"/>
</dbReference>
<protein>
    <recommendedName>
        <fullName evidence="1">Peptidase S1 domain-containing protein</fullName>
    </recommendedName>
</protein>
<comment type="caution">
    <text evidence="2">The sequence shown here is derived from an EMBL/GenBank/DDBJ whole genome shotgun (WGS) entry which is preliminary data.</text>
</comment>
<dbReference type="SUPFAM" id="SSF50494">
    <property type="entry name" value="Trypsin-like serine proteases"/>
    <property type="match status" value="1"/>
</dbReference>
<dbReference type="InterPro" id="IPR001254">
    <property type="entry name" value="Trypsin_dom"/>
</dbReference>
<sequence>MLESTIKTSVCKIRCGTESGSGWLIKQNIVITAYHCVENAIKDSDPIKLGFNFSENSDELTAEIIDYDEDLDIALLSFKNISSTYLPVSFSDSLPVVGKDFYSYGWPVTKLEMGHQLKGSIVQVLNTLKLGNDIEIQIEFPNSLDDYSGHSGAPLICDGMCFGIIRYSIEKTIGAISVFRIREFLIKNNILEEELIDKGVEIPQLAPRTEFNTIFDEFLISNTGKYIFLEGAHGIGKSTFCGNYRAQNSSIENFNTYSFTHNRDLINVALLAQPVEFVNWLNMQVSMLVNGSSGVALKDEYAQLIKETQNVIQALGQYYSSINKIGVLFIDGIDEIDKHDRELLKKFLGLLPQVIPSSLVIVLSAPSYTQYSALLGNKLRQETCITLPSLSYEITQQFCIAALAKERCDPVIVKLICDKAEGHPLYLRYLVDLVNDGKSYDDIAKLPLLEGSILNYYESLWHQLSSDTDGINLLAIMVRLRWGIPISLLITTLNANEQAVLISTIERIKHLLLSSDNTNVYHSSFSEFLKEKTHLRENDIQLRLFNFCENSPDVEYGMFNIIYHGLKTLNTDKSLVISYCNQDWADKCVLRGIKPDTLLGDIEDVIKAVTDLGDFTETNRILLLSQRMKFRYDTLFAQSADLTANALISLNKNNEVLQHIIRYKQLIIPIDLALKISLRLIEIESYEEARILLKTIEVTINKELDLVVREQSSLEIFLTLFDWQQQQYMLKSRALVKGANKDLELFQVYWLKFVSSHIEDEKIWRRLHKLMTIFLQANLMCIEQKVVPLIVLKQMHSGSISGYAQQYIDAAIEYNTKCIFFDIPYDQTLLNEFFKDLNTLVTENEGNLIKFLPVDIDGLISMSMPFNILHSISEDTAIALEKINLIADDNISLNESEVQIGISKCRSSAFLNPQLHQPNIISLSPLNWRDGLESILRTIAWCDGSARRQFQENNIEGLNSIWAVIQQDIFENLKFSLLDRVNWKNAYALPEAVLPYVYKNMTLLILDIYPTYLEVLLSFIHERFSNQCGIYSEGFRGILNNVLEQVTKYELEDDVEDLAFSLLERWENFILLNLKNRHELVPELLTIIPLYERLNALEKAKNTYRHVLAFSMGPNWYKEDQLGLAVSTLEAIDIQTPLKNGVLSKIAGLLEVSSGEMTFERFVRYAKRDFIKTLCLRGEFDKAIRYYIRQTYGSLGQMYADITKGEIDRLSELAGTRFPGGALDEQDSILCIVRSAIPHLEWQFCWVLLEIFQFGDSRHLANYAEVYGNLLTANQGDIVAIEQMFSRLEIIYESELTNDERSNFISELKKHIPESLCDRFQNYFGSCIDISGSNKQESKKTSVVQTNAKENTGVKQDTLDSLFTPGIFGTSTSYSQVEAYFSSANKAIKRKNHKQAQQDILTALKALQLGQWPIWDALVPEMKRGQKLLKETTCSQEDLIKLFQPLIVNERYAQHWFIAENLISWLSPDASVDDQNKLLELSINHLQLMVGASEAEVADFGFLEESNQNDKILSFVKLIVHVIDHPTWLRSEKAAEMLLWLLRNKPEYIPLFGHLAFSNNPNNHAEVICGVLDHLSYSESKLWDFLSPSLDFATIIKDCKHIGRLSILKRILNQTAKNGNEYAIQLLDQLKSGINQVSVPLDHNILKYPKWAMGLKSEWSELEKLGVVNSSLIQQTTSILEALCSPLTLETVHEIESLLSEGYYANKEDPLRWRAKVSYALQTALQSIAPVNLHEKIVEIFRPYNPTRLDHLRIKDFKPHGKKWLISQPNAIFDRNVYLDYYESFWYEGDLREVRMTAYLGDIPQTPISSGRFSSTEIPTSNKALHIDICANVDPIHTYFGSFTPAIPTPHFMQISDIDPKSLKRAWWRSSRRDQEAAGAPESEGCYLSINEDEFLKLQNKMNIFWIVEIDSQPYGLISYQ</sequence>
<dbReference type="NCBIfam" id="NF041810">
    <property type="entry name" value="Avs1b"/>
    <property type="match status" value="1"/>
</dbReference>
<dbReference type="Pfam" id="PF13365">
    <property type="entry name" value="Trypsin_2"/>
    <property type="match status" value="1"/>
</dbReference>
<accession>A0A429JW47</accession>
<dbReference type="EMBL" id="RFES01000010">
    <property type="protein sequence ID" value="RSO54750.1"/>
    <property type="molecule type" value="Genomic_DNA"/>
</dbReference>
<evidence type="ECO:0000313" key="2">
    <source>
        <dbReference type="EMBL" id="RSO54750.1"/>
    </source>
</evidence>